<dbReference type="Proteomes" id="UP001283361">
    <property type="component" value="Unassembled WGS sequence"/>
</dbReference>
<feature type="non-terminal residue" evidence="1">
    <location>
        <position position="1"/>
    </location>
</feature>
<proteinExistence type="predicted"/>
<reference evidence="1" key="1">
    <citation type="journal article" date="2023" name="G3 (Bethesda)">
        <title>A reference genome for the long-term kleptoplast-retaining sea slug Elysia crispata morphotype clarki.</title>
        <authorList>
            <person name="Eastman K.E."/>
            <person name="Pendleton A.L."/>
            <person name="Shaikh M.A."/>
            <person name="Suttiyut T."/>
            <person name="Ogas R."/>
            <person name="Tomko P."/>
            <person name="Gavelis G."/>
            <person name="Widhalm J.R."/>
            <person name="Wisecaver J.H."/>
        </authorList>
    </citation>
    <scope>NUCLEOTIDE SEQUENCE</scope>
    <source>
        <strain evidence="1">ECLA1</strain>
    </source>
</reference>
<protein>
    <submittedName>
        <fullName evidence="1">Uncharacterized protein</fullName>
    </submittedName>
</protein>
<evidence type="ECO:0000313" key="2">
    <source>
        <dbReference type="Proteomes" id="UP001283361"/>
    </source>
</evidence>
<comment type="caution">
    <text evidence="1">The sequence shown here is derived from an EMBL/GenBank/DDBJ whole genome shotgun (WGS) entry which is preliminary data.</text>
</comment>
<accession>A0AAE1CN17</accession>
<organism evidence="1 2">
    <name type="scientific">Elysia crispata</name>
    <name type="common">lettuce slug</name>
    <dbReference type="NCBI Taxonomy" id="231223"/>
    <lineage>
        <taxon>Eukaryota</taxon>
        <taxon>Metazoa</taxon>
        <taxon>Spiralia</taxon>
        <taxon>Lophotrochozoa</taxon>
        <taxon>Mollusca</taxon>
        <taxon>Gastropoda</taxon>
        <taxon>Heterobranchia</taxon>
        <taxon>Euthyneura</taxon>
        <taxon>Panpulmonata</taxon>
        <taxon>Sacoglossa</taxon>
        <taxon>Placobranchoidea</taxon>
        <taxon>Plakobranchidae</taxon>
        <taxon>Elysia</taxon>
    </lineage>
</organism>
<evidence type="ECO:0000313" key="1">
    <source>
        <dbReference type="EMBL" id="KAK3713971.1"/>
    </source>
</evidence>
<name>A0AAE1CN17_9GAST</name>
<gene>
    <name evidence="1" type="ORF">RRG08_037456</name>
</gene>
<dbReference type="EMBL" id="JAWDGP010007551">
    <property type="protein sequence ID" value="KAK3713971.1"/>
    <property type="molecule type" value="Genomic_DNA"/>
</dbReference>
<dbReference type="AlphaFoldDB" id="A0AAE1CN17"/>
<sequence length="30" mass="3359">TWRPGTKGNEEDDDLINHISTTARGIGYQI</sequence>
<keyword evidence="2" id="KW-1185">Reference proteome</keyword>